<gene>
    <name evidence="1" type="ORF">DAI18_17825</name>
</gene>
<keyword evidence="2" id="KW-1185">Reference proteome</keyword>
<dbReference type="AlphaFoldDB" id="A0A2S0PEE6"/>
<proteinExistence type="predicted"/>
<dbReference type="Proteomes" id="UP000244173">
    <property type="component" value="Chromosome"/>
</dbReference>
<dbReference type="OrthoDB" id="8549651at2"/>
<dbReference type="EMBL" id="CP028519">
    <property type="protein sequence ID" value="AVY95693.1"/>
    <property type="molecule type" value="Genomic_DNA"/>
</dbReference>
<evidence type="ECO:0000313" key="2">
    <source>
        <dbReference type="Proteomes" id="UP000244173"/>
    </source>
</evidence>
<sequence>MKLRITLSSPIEINGIRTDTLYMREPTVGDQLDSEKLAKDAGERELRMFSLLCECAPDDLRRLTIRDLERMQKAYLRLLADDDPAGNAVVEVVP</sequence>
<dbReference type="InterPro" id="IPR019289">
    <property type="entry name" value="Phage_tail_E/E"/>
</dbReference>
<name>A0A2S0PEE6_9NEIS</name>
<dbReference type="RefSeq" id="WP_107890086.1">
    <property type="nucleotide sequence ID" value="NZ_CP028519.1"/>
</dbReference>
<organism evidence="1 2">
    <name type="scientific">Microvirgula aerodenitrificans</name>
    <dbReference type="NCBI Taxonomy" id="57480"/>
    <lineage>
        <taxon>Bacteria</taxon>
        <taxon>Pseudomonadati</taxon>
        <taxon>Pseudomonadota</taxon>
        <taxon>Betaproteobacteria</taxon>
        <taxon>Neisseriales</taxon>
        <taxon>Aquaspirillaceae</taxon>
        <taxon>Microvirgula</taxon>
    </lineage>
</organism>
<protein>
    <submittedName>
        <fullName evidence="1">Phage tail assembly protein</fullName>
    </submittedName>
</protein>
<accession>A0A2S0PEE6</accession>
<evidence type="ECO:0000313" key="1">
    <source>
        <dbReference type="EMBL" id="AVY95693.1"/>
    </source>
</evidence>
<dbReference type="Pfam" id="PF10109">
    <property type="entry name" value="Phage_TAC_7"/>
    <property type="match status" value="1"/>
</dbReference>
<dbReference type="KEGG" id="maer:DAI18_17825"/>
<reference evidence="1 2" key="1">
    <citation type="submission" date="2018-04" db="EMBL/GenBank/DDBJ databases">
        <title>Denitrifier Microvirgula.</title>
        <authorList>
            <person name="Anderson E."/>
            <person name="Jang J."/>
            <person name="Ishii S."/>
        </authorList>
    </citation>
    <scope>NUCLEOTIDE SEQUENCE [LARGE SCALE GENOMIC DNA]</scope>
    <source>
        <strain evidence="1 2">BE2.4</strain>
    </source>
</reference>